<gene>
    <name evidence="13" type="ORF">F8O01_01865</name>
</gene>
<evidence type="ECO:0000256" key="3">
    <source>
        <dbReference type="ARBA" id="ARBA00022490"/>
    </source>
</evidence>
<evidence type="ECO:0000256" key="5">
    <source>
        <dbReference type="ARBA" id="ARBA00022723"/>
    </source>
</evidence>
<sequence>MPTTETAPTGHDWAPLLRAHGLRVTKQRLAVLGALDGTPHASAEAVHAAAQSAGLAGLTLQAVYLILADLTRAGLARRVDAPRQSARYETRVGDNHHHIVCEVCGRIEDVDCVVGEAPCLEPADARGFVVHRAEITFSGVCAECLARPEPEPPTPPAA</sequence>
<reference evidence="13 14" key="1">
    <citation type="submission" date="2019-09" db="EMBL/GenBank/DDBJ databases">
        <title>Phylogeny of genus Pseudoclavibacter and closely related genus.</title>
        <authorList>
            <person name="Li Y."/>
        </authorList>
    </citation>
    <scope>NUCLEOTIDE SEQUENCE [LARGE SCALE GENOMIC DNA]</scope>
    <source>
        <strain evidence="13 14">DSM 23821</strain>
    </source>
</reference>
<dbReference type="Proteomes" id="UP000467240">
    <property type="component" value="Unassembled WGS sequence"/>
</dbReference>
<dbReference type="InterPro" id="IPR002481">
    <property type="entry name" value="FUR"/>
</dbReference>
<evidence type="ECO:0000256" key="2">
    <source>
        <dbReference type="ARBA" id="ARBA00007957"/>
    </source>
</evidence>
<dbReference type="GO" id="GO:0008270">
    <property type="term" value="F:zinc ion binding"/>
    <property type="evidence" value="ECO:0007669"/>
    <property type="project" value="TreeGrafter"/>
</dbReference>
<feature type="binding site" evidence="12">
    <location>
        <position position="116"/>
    </location>
    <ligand>
        <name>Fe cation</name>
        <dbReference type="ChEBI" id="CHEBI:24875"/>
    </ligand>
</feature>
<keyword evidence="8" id="KW-0805">Transcription regulation</keyword>
<dbReference type="PANTHER" id="PTHR33202">
    <property type="entry name" value="ZINC UPTAKE REGULATION PROTEIN"/>
    <property type="match status" value="1"/>
</dbReference>
<evidence type="ECO:0000256" key="12">
    <source>
        <dbReference type="PIRSR" id="PIRSR602481-2"/>
    </source>
</evidence>
<keyword evidence="5 11" id="KW-0479">Metal-binding</keyword>
<keyword evidence="9" id="KW-0238">DNA-binding</keyword>
<dbReference type="OrthoDB" id="5242893at2"/>
<dbReference type="AlphaFoldDB" id="A0A7J5C230"/>
<dbReference type="InterPro" id="IPR036390">
    <property type="entry name" value="WH_DNA-bd_sf"/>
</dbReference>
<comment type="cofactor">
    <cofactor evidence="11">
        <name>Zn(2+)</name>
        <dbReference type="ChEBI" id="CHEBI:29105"/>
    </cofactor>
    <text evidence="11">Binds 1 zinc ion per subunit.</text>
</comment>
<dbReference type="GO" id="GO:0005737">
    <property type="term" value="C:cytoplasm"/>
    <property type="evidence" value="ECO:0007669"/>
    <property type="project" value="UniProtKB-SubCell"/>
</dbReference>
<comment type="caution">
    <text evidence="13">The sequence shown here is derived from an EMBL/GenBank/DDBJ whole genome shotgun (WGS) entry which is preliminary data.</text>
</comment>
<dbReference type="GO" id="GO:1900376">
    <property type="term" value="P:regulation of secondary metabolite biosynthetic process"/>
    <property type="evidence" value="ECO:0007669"/>
    <property type="project" value="TreeGrafter"/>
</dbReference>
<evidence type="ECO:0000256" key="1">
    <source>
        <dbReference type="ARBA" id="ARBA00004496"/>
    </source>
</evidence>
<evidence type="ECO:0000313" key="13">
    <source>
        <dbReference type="EMBL" id="KAB1662230.1"/>
    </source>
</evidence>
<evidence type="ECO:0000256" key="9">
    <source>
        <dbReference type="ARBA" id="ARBA00023125"/>
    </source>
</evidence>
<dbReference type="PANTHER" id="PTHR33202:SF18">
    <property type="entry name" value="TRANSCRIPTIONAL REGULATOR FURA"/>
    <property type="match status" value="1"/>
</dbReference>
<evidence type="ECO:0000313" key="14">
    <source>
        <dbReference type="Proteomes" id="UP000467240"/>
    </source>
</evidence>
<dbReference type="RefSeq" id="WP_158039168.1">
    <property type="nucleotide sequence ID" value="NZ_JACCFV010000001.1"/>
</dbReference>
<evidence type="ECO:0000256" key="4">
    <source>
        <dbReference type="ARBA" id="ARBA00022491"/>
    </source>
</evidence>
<feature type="binding site" evidence="11">
    <location>
        <position position="144"/>
    </location>
    <ligand>
        <name>Zn(2+)</name>
        <dbReference type="ChEBI" id="CHEBI:29105"/>
    </ligand>
</feature>
<dbReference type="Gene3D" id="1.10.10.10">
    <property type="entry name" value="Winged helix-like DNA-binding domain superfamily/Winged helix DNA-binding domain"/>
    <property type="match status" value="1"/>
</dbReference>
<comment type="similarity">
    <text evidence="2">Belongs to the Fur family.</text>
</comment>
<evidence type="ECO:0000256" key="7">
    <source>
        <dbReference type="ARBA" id="ARBA00023004"/>
    </source>
</evidence>
<accession>A0A7J5C230</accession>
<protein>
    <submittedName>
        <fullName evidence="13">Transcriptional repressor</fullName>
    </submittedName>
</protein>
<name>A0A7J5C230_9MICO</name>
<dbReference type="GO" id="GO:0045892">
    <property type="term" value="P:negative regulation of DNA-templated transcription"/>
    <property type="evidence" value="ECO:0007669"/>
    <property type="project" value="TreeGrafter"/>
</dbReference>
<keyword evidence="14" id="KW-1185">Reference proteome</keyword>
<organism evidence="13 14">
    <name type="scientific">Pseudoclavibacter chungangensis</name>
    <dbReference type="NCBI Taxonomy" id="587635"/>
    <lineage>
        <taxon>Bacteria</taxon>
        <taxon>Bacillati</taxon>
        <taxon>Actinomycetota</taxon>
        <taxon>Actinomycetes</taxon>
        <taxon>Micrococcales</taxon>
        <taxon>Microbacteriaceae</taxon>
        <taxon>Pseudoclavibacter</taxon>
    </lineage>
</organism>
<comment type="cofactor">
    <cofactor evidence="12">
        <name>Mn(2+)</name>
        <dbReference type="ChEBI" id="CHEBI:29035"/>
    </cofactor>
    <cofactor evidence="12">
        <name>Fe(2+)</name>
        <dbReference type="ChEBI" id="CHEBI:29033"/>
    </cofactor>
    <text evidence="12">Binds 1 Mn(2+) or Fe(2+) ion per subunit.</text>
</comment>
<evidence type="ECO:0000256" key="6">
    <source>
        <dbReference type="ARBA" id="ARBA00022833"/>
    </source>
</evidence>
<feature type="binding site" evidence="11">
    <location>
        <position position="101"/>
    </location>
    <ligand>
        <name>Zn(2+)</name>
        <dbReference type="ChEBI" id="CHEBI:29105"/>
    </ligand>
</feature>
<keyword evidence="7 12" id="KW-0408">Iron</keyword>
<feature type="binding site" evidence="11">
    <location>
        <position position="104"/>
    </location>
    <ligand>
        <name>Zn(2+)</name>
        <dbReference type="ChEBI" id="CHEBI:29105"/>
    </ligand>
</feature>
<dbReference type="CDD" id="cd07153">
    <property type="entry name" value="Fur_like"/>
    <property type="match status" value="1"/>
</dbReference>
<evidence type="ECO:0000256" key="10">
    <source>
        <dbReference type="ARBA" id="ARBA00023163"/>
    </source>
</evidence>
<feature type="binding site" evidence="11">
    <location>
        <position position="141"/>
    </location>
    <ligand>
        <name>Zn(2+)</name>
        <dbReference type="ChEBI" id="CHEBI:29105"/>
    </ligand>
</feature>
<keyword evidence="6 11" id="KW-0862">Zinc</keyword>
<dbReference type="EMBL" id="WBJZ01000002">
    <property type="protein sequence ID" value="KAB1662230.1"/>
    <property type="molecule type" value="Genomic_DNA"/>
</dbReference>
<dbReference type="Pfam" id="PF01475">
    <property type="entry name" value="FUR"/>
    <property type="match status" value="1"/>
</dbReference>
<dbReference type="GO" id="GO:0003700">
    <property type="term" value="F:DNA-binding transcription factor activity"/>
    <property type="evidence" value="ECO:0007669"/>
    <property type="project" value="InterPro"/>
</dbReference>
<dbReference type="SUPFAM" id="SSF46785">
    <property type="entry name" value="Winged helix' DNA-binding domain"/>
    <property type="match status" value="1"/>
</dbReference>
<dbReference type="Gene3D" id="3.30.1490.190">
    <property type="match status" value="1"/>
</dbReference>
<keyword evidence="3" id="KW-0963">Cytoplasm</keyword>
<keyword evidence="4" id="KW-0678">Repressor</keyword>
<evidence type="ECO:0000256" key="8">
    <source>
        <dbReference type="ARBA" id="ARBA00023015"/>
    </source>
</evidence>
<proteinExistence type="inferred from homology"/>
<evidence type="ECO:0000256" key="11">
    <source>
        <dbReference type="PIRSR" id="PIRSR602481-1"/>
    </source>
</evidence>
<keyword evidence="10" id="KW-0804">Transcription</keyword>
<comment type="subcellular location">
    <subcellularLocation>
        <location evidence="1">Cytoplasm</location>
    </subcellularLocation>
</comment>
<dbReference type="InterPro" id="IPR043135">
    <property type="entry name" value="Fur_C"/>
</dbReference>
<dbReference type="GO" id="GO:0000976">
    <property type="term" value="F:transcription cis-regulatory region binding"/>
    <property type="evidence" value="ECO:0007669"/>
    <property type="project" value="TreeGrafter"/>
</dbReference>
<dbReference type="InterPro" id="IPR036388">
    <property type="entry name" value="WH-like_DNA-bd_sf"/>
</dbReference>